<comment type="caution">
    <text evidence="3">The sequence shown here is derived from an EMBL/GenBank/DDBJ whole genome shotgun (WGS) entry which is preliminary data.</text>
</comment>
<evidence type="ECO:0008006" key="5">
    <source>
        <dbReference type="Google" id="ProtNLM"/>
    </source>
</evidence>
<dbReference type="RefSeq" id="WP_062446411.1">
    <property type="nucleotide sequence ID" value="NZ_BMCJ01000003.1"/>
</dbReference>
<evidence type="ECO:0000259" key="1">
    <source>
        <dbReference type="Pfam" id="PF07238"/>
    </source>
</evidence>
<evidence type="ECO:0000313" key="3">
    <source>
        <dbReference type="EMBL" id="GGC87161.1"/>
    </source>
</evidence>
<evidence type="ECO:0000313" key="4">
    <source>
        <dbReference type="Proteomes" id="UP000619534"/>
    </source>
</evidence>
<dbReference type="InterPro" id="IPR009926">
    <property type="entry name" value="T3SS_YcgR_PilZN"/>
</dbReference>
<dbReference type="Proteomes" id="UP000619534">
    <property type="component" value="Unassembled WGS sequence"/>
</dbReference>
<evidence type="ECO:0000259" key="2">
    <source>
        <dbReference type="Pfam" id="PF12945"/>
    </source>
</evidence>
<reference evidence="4" key="1">
    <citation type="journal article" date="2019" name="Int. J. Syst. Evol. Microbiol.">
        <title>The Global Catalogue of Microorganisms (GCM) 10K type strain sequencing project: providing services to taxonomists for standard genome sequencing and annotation.</title>
        <authorList>
            <consortium name="The Broad Institute Genomics Platform"/>
            <consortium name="The Broad Institute Genome Sequencing Center for Infectious Disease"/>
            <person name="Wu L."/>
            <person name="Ma J."/>
        </authorList>
    </citation>
    <scope>NUCLEOTIDE SEQUENCE [LARGE SCALE GENOMIC DNA]</scope>
    <source>
        <strain evidence="4">CCM 7282</strain>
    </source>
</reference>
<feature type="domain" description="PilZ" evidence="1">
    <location>
        <begin position="99"/>
        <end position="207"/>
    </location>
</feature>
<dbReference type="Pfam" id="PF07238">
    <property type="entry name" value="PilZ"/>
    <property type="match status" value="1"/>
</dbReference>
<feature type="domain" description="Type III secretion system flagellar brake protein YcgR PilZN" evidence="2">
    <location>
        <begin position="3"/>
        <end position="90"/>
    </location>
</feature>
<dbReference type="EMBL" id="BMCJ01000003">
    <property type="protein sequence ID" value="GGC87161.1"/>
    <property type="molecule type" value="Genomic_DNA"/>
</dbReference>
<name>A0ABQ1NZ82_9BACI</name>
<dbReference type="SUPFAM" id="SSF141371">
    <property type="entry name" value="PilZ domain-like"/>
    <property type="match status" value="2"/>
</dbReference>
<proteinExistence type="predicted"/>
<sequence>MDIGTPVTLELLHRDHTFHELYKCKVVDIRGGYLFLSLPSGEKSGKTGFFHEGTPFKLRFVGKDKSVYMFETSMIAKKKFKIPVLIFHLPDENKFKRIQRRKFVRIETAVDVAIKSRGEHSFTSITTDISGGGAAIVLPYRHGCAPGTLVEMLFVFHMKAGDIHYIDAKAEIVRVFKSKGMERESASVEFHDITDGSRQTIIQFCFERQLYMKGKRVR</sequence>
<keyword evidence="4" id="KW-1185">Reference proteome</keyword>
<protein>
    <recommendedName>
        <fullName evidence="5">C-di-GMP-binding flagellar brake protein YcgR</fullName>
    </recommendedName>
</protein>
<organism evidence="3 4">
    <name type="scientific">Thalassobacillus devorans</name>
    <dbReference type="NCBI Taxonomy" id="279813"/>
    <lineage>
        <taxon>Bacteria</taxon>
        <taxon>Bacillati</taxon>
        <taxon>Bacillota</taxon>
        <taxon>Bacilli</taxon>
        <taxon>Bacillales</taxon>
        <taxon>Bacillaceae</taxon>
        <taxon>Thalassobacillus</taxon>
    </lineage>
</organism>
<dbReference type="Gene3D" id="2.40.10.220">
    <property type="entry name" value="predicted glycosyltransferase like domains"/>
    <property type="match status" value="1"/>
</dbReference>
<dbReference type="Pfam" id="PF12945">
    <property type="entry name" value="PilZNR"/>
    <property type="match status" value="1"/>
</dbReference>
<accession>A0ABQ1NZ82</accession>
<gene>
    <name evidence="3" type="ORF">GCM10007216_17290</name>
</gene>
<dbReference type="InterPro" id="IPR009875">
    <property type="entry name" value="PilZ_domain"/>
</dbReference>